<accession>A0A1Y2H715</accession>
<dbReference type="AlphaFoldDB" id="A0A1Y2H715"/>
<comment type="caution">
    <text evidence="1">The sequence shown here is derived from an EMBL/GenBank/DDBJ whole genome shotgun (WGS) entry which is preliminary data.</text>
</comment>
<protein>
    <submittedName>
        <fullName evidence="1">Uncharacterized protein</fullName>
    </submittedName>
</protein>
<sequence>MNAKSHNGTQVKREREVWVVGRNEEEQLNRENHARKKLRVYMNWMRIAIQTHTATVGRGQAVRFTFTMTSVVKEGRACLEGKGGYMPRRQAESESSRKGRRLMSRMPHTNTSTVSMKNDMGRLTLSLGRDSSFVNHWHPIPYRHRIMRAAPQFCGKTQTHRTNALAAAILVATKRSLSLNGCLQHFELAFLANGHQLDDVHRVQLFGTTLLATKRDPRREAWICCLRQ</sequence>
<evidence type="ECO:0000313" key="2">
    <source>
        <dbReference type="Proteomes" id="UP000193411"/>
    </source>
</evidence>
<name>A0A1Y2H715_9FUNG</name>
<proteinExistence type="predicted"/>
<dbReference type="EMBL" id="MCFL01000089">
    <property type="protein sequence ID" value="ORZ30329.1"/>
    <property type="molecule type" value="Genomic_DNA"/>
</dbReference>
<organism evidence="1 2">
    <name type="scientific">Catenaria anguillulae PL171</name>
    <dbReference type="NCBI Taxonomy" id="765915"/>
    <lineage>
        <taxon>Eukaryota</taxon>
        <taxon>Fungi</taxon>
        <taxon>Fungi incertae sedis</taxon>
        <taxon>Blastocladiomycota</taxon>
        <taxon>Blastocladiomycetes</taxon>
        <taxon>Blastocladiales</taxon>
        <taxon>Catenariaceae</taxon>
        <taxon>Catenaria</taxon>
    </lineage>
</organism>
<reference evidence="1 2" key="1">
    <citation type="submission" date="2016-07" db="EMBL/GenBank/DDBJ databases">
        <title>Pervasive Adenine N6-methylation of Active Genes in Fungi.</title>
        <authorList>
            <consortium name="DOE Joint Genome Institute"/>
            <person name="Mondo S.J."/>
            <person name="Dannebaum R.O."/>
            <person name="Kuo R.C."/>
            <person name="Labutti K."/>
            <person name="Haridas S."/>
            <person name="Kuo A."/>
            <person name="Salamov A."/>
            <person name="Ahrendt S.R."/>
            <person name="Lipzen A."/>
            <person name="Sullivan W."/>
            <person name="Andreopoulos W.B."/>
            <person name="Clum A."/>
            <person name="Lindquist E."/>
            <person name="Daum C."/>
            <person name="Ramamoorthy G.K."/>
            <person name="Gryganskyi A."/>
            <person name="Culley D."/>
            <person name="Magnuson J.K."/>
            <person name="James T.Y."/>
            <person name="O'Malley M.A."/>
            <person name="Stajich J.E."/>
            <person name="Spatafora J.W."/>
            <person name="Visel A."/>
            <person name="Grigoriev I.V."/>
        </authorList>
    </citation>
    <scope>NUCLEOTIDE SEQUENCE [LARGE SCALE GENOMIC DNA]</scope>
    <source>
        <strain evidence="1 2">PL171</strain>
    </source>
</reference>
<gene>
    <name evidence="1" type="ORF">BCR44DRAFT_326595</name>
</gene>
<evidence type="ECO:0000313" key="1">
    <source>
        <dbReference type="EMBL" id="ORZ30329.1"/>
    </source>
</evidence>
<keyword evidence="2" id="KW-1185">Reference proteome</keyword>
<dbReference type="Proteomes" id="UP000193411">
    <property type="component" value="Unassembled WGS sequence"/>
</dbReference>